<dbReference type="PANTHER" id="PTHR20948:SF2">
    <property type="entry name" value="TRANSMEMBRANE PROTEIN 164"/>
    <property type="match status" value="1"/>
</dbReference>
<gene>
    <name evidence="2" type="ORF">TCAL_08891</name>
</gene>
<feature type="transmembrane region" description="Helical" evidence="1">
    <location>
        <begin position="330"/>
        <end position="351"/>
    </location>
</feature>
<feature type="transmembrane region" description="Helical" evidence="1">
    <location>
        <begin position="193"/>
        <end position="211"/>
    </location>
</feature>
<comment type="caution">
    <text evidence="2">The sequence shown here is derived from an EMBL/GenBank/DDBJ whole genome shotgun (WGS) entry which is preliminary data.</text>
</comment>
<feature type="transmembrane region" description="Helical" evidence="1">
    <location>
        <begin position="130"/>
        <end position="148"/>
    </location>
</feature>
<keyword evidence="1" id="KW-0472">Membrane</keyword>
<feature type="transmembrane region" description="Helical" evidence="1">
    <location>
        <begin position="287"/>
        <end position="310"/>
    </location>
</feature>
<evidence type="ECO:0000313" key="2">
    <source>
        <dbReference type="EMBL" id="TRY69406.1"/>
    </source>
</evidence>
<evidence type="ECO:0000313" key="3">
    <source>
        <dbReference type="Proteomes" id="UP000318571"/>
    </source>
</evidence>
<keyword evidence="1" id="KW-0812">Transmembrane</keyword>
<feature type="transmembrane region" description="Helical" evidence="1">
    <location>
        <begin position="169"/>
        <end position="187"/>
    </location>
</feature>
<feature type="transmembrane region" description="Helical" evidence="1">
    <location>
        <begin position="223"/>
        <end position="242"/>
    </location>
</feature>
<keyword evidence="3" id="KW-1185">Reference proteome</keyword>
<reference evidence="2 3" key="1">
    <citation type="journal article" date="2018" name="Nat. Ecol. Evol.">
        <title>Genomic signatures of mitonuclear coevolution across populations of Tigriopus californicus.</title>
        <authorList>
            <person name="Barreto F.S."/>
            <person name="Watson E.T."/>
            <person name="Lima T.G."/>
            <person name="Willett C.S."/>
            <person name="Edmands S."/>
            <person name="Li W."/>
            <person name="Burton R.S."/>
        </authorList>
    </citation>
    <scope>NUCLEOTIDE SEQUENCE [LARGE SCALE GENOMIC DNA]</scope>
    <source>
        <strain evidence="2 3">San Diego</strain>
    </source>
</reference>
<dbReference type="Proteomes" id="UP000318571">
    <property type="component" value="Chromosome 1"/>
</dbReference>
<name>A0A553NVG3_TIGCA</name>
<accession>A0A553NVG3</accession>
<dbReference type="InterPro" id="IPR026508">
    <property type="entry name" value="TMEM164"/>
</dbReference>
<dbReference type="PANTHER" id="PTHR20948">
    <property type="entry name" value="TRANSMEMBRANE PROTEIN 164"/>
    <property type="match status" value="1"/>
</dbReference>
<dbReference type="AlphaFoldDB" id="A0A553NVG3"/>
<feature type="transmembrane region" description="Helical" evidence="1">
    <location>
        <begin position="254"/>
        <end position="275"/>
    </location>
</feature>
<protein>
    <recommendedName>
        <fullName evidence="4">Transmembrane protein 164</fullName>
    </recommendedName>
</protein>
<evidence type="ECO:0000256" key="1">
    <source>
        <dbReference type="SAM" id="Phobius"/>
    </source>
</evidence>
<dbReference type="Pfam" id="PF14808">
    <property type="entry name" value="TMEM164"/>
    <property type="match status" value="1"/>
</dbReference>
<evidence type="ECO:0008006" key="4">
    <source>
        <dbReference type="Google" id="ProtNLM"/>
    </source>
</evidence>
<keyword evidence="1" id="KW-1133">Transmembrane helix</keyword>
<proteinExistence type="predicted"/>
<sequence>SFSSKVALGGDIRPKFPGQISCLSRGLTTHEGFDAQCSEIPFLALLFQRPSPKNNISRLYESLFRSFASSRLLDGLAVVVVFIMVDLRSNASFWERAYVWCMGGVNWHDPEEGGPECLNHVSEFHRRVEIGIGVVVTLLSLWIGVRTCQGQDQIVHSKRPRGPYSPSGGKMLLLVLFTLIFGIEVGYKFTSGHIIYLLYPCHVNSILWIYVLATPPTWGNVCLYRLILHFTHGTLAGIYFPVDEVLKLPFERETYWLQHYFLVIIPVYMICFERWDYPPSPKWDISWIFLSFSAWSFWHFVVMHGVSVLTLANIGHMLCAAFSDPFRGPYYRMIGILHQLLATALSGLFVGSAQQQQQHQQQLLVPRDLHPILVESKEKHSWSDHDNGASRAWRGMAKFHVI</sequence>
<feature type="non-terminal residue" evidence="2">
    <location>
        <position position="1"/>
    </location>
</feature>
<organism evidence="2 3">
    <name type="scientific">Tigriopus californicus</name>
    <name type="common">Marine copepod</name>
    <dbReference type="NCBI Taxonomy" id="6832"/>
    <lineage>
        <taxon>Eukaryota</taxon>
        <taxon>Metazoa</taxon>
        <taxon>Ecdysozoa</taxon>
        <taxon>Arthropoda</taxon>
        <taxon>Crustacea</taxon>
        <taxon>Multicrustacea</taxon>
        <taxon>Hexanauplia</taxon>
        <taxon>Copepoda</taxon>
        <taxon>Harpacticoida</taxon>
        <taxon>Harpacticidae</taxon>
        <taxon>Tigriopus</taxon>
    </lineage>
</organism>
<dbReference type="EMBL" id="VCGU01000010">
    <property type="protein sequence ID" value="TRY69406.1"/>
    <property type="molecule type" value="Genomic_DNA"/>
</dbReference>